<dbReference type="SUPFAM" id="SSF54665">
    <property type="entry name" value="CO dehydrogenase molybdoprotein N-domain-like"/>
    <property type="match status" value="1"/>
</dbReference>
<sequence>MRLDPNSNFTVKEKPVIVYGGISSNFVRATQTEAFLLGKQLGDPNVLKGALSVLQQEVVPDSNPVLASPVYRKQLTLILFYKFVLQVVGDKASARFQSATDCLPISRPLSSGQQTYDTQIIEYPLTEPLKKLEADVQVTGEAVYIDDLPAYPNQLYAAFFISTVGNAKIQSIDTSGAMSIPGVVRVLTRADIPGTNNFINFPNSTAEEVFCSGQVLYAGQGIGLVLAESQKIADYAAQMVKVTYTDVQTPLLDLDEAIQKQSFFPKVSDPKVAGDADVVVVEREEAN</sequence>
<dbReference type="Gene3D" id="3.90.1170.50">
    <property type="entry name" value="Aldehyde oxidase/xanthine dehydrogenase, a/b hammerhead"/>
    <property type="match status" value="1"/>
</dbReference>
<dbReference type="InterPro" id="IPR036856">
    <property type="entry name" value="Ald_Oxase/Xan_DH_a/b_sf"/>
</dbReference>
<comment type="caution">
    <text evidence="2">The sequence shown here is derived from an EMBL/GenBank/DDBJ whole genome shotgun (WGS) entry which is preliminary data.</text>
</comment>
<dbReference type="FunFam" id="3.90.1170.50:FF:000003">
    <property type="entry name" value="Aldehyde oxidase"/>
    <property type="match status" value="1"/>
</dbReference>
<dbReference type="InterPro" id="IPR016208">
    <property type="entry name" value="Ald_Oxase/xanthine_DH-like"/>
</dbReference>
<dbReference type="Gene3D" id="3.30.390.50">
    <property type="entry name" value="CO dehydrogenase flavoprotein, C-terminal domain"/>
    <property type="match status" value="1"/>
</dbReference>
<feature type="domain" description="Aldehyde oxidase/xanthine dehydrogenase a/b hammerhead" evidence="1">
    <location>
        <begin position="139"/>
        <end position="248"/>
    </location>
</feature>
<dbReference type="EMBL" id="JAEAOA010001897">
    <property type="protein sequence ID" value="KAK3581554.1"/>
    <property type="molecule type" value="Genomic_DNA"/>
</dbReference>
<dbReference type="GO" id="GO:0005506">
    <property type="term" value="F:iron ion binding"/>
    <property type="evidence" value="ECO:0007669"/>
    <property type="project" value="InterPro"/>
</dbReference>
<dbReference type="InterPro" id="IPR036683">
    <property type="entry name" value="CO_DH_flav_C_dom_sf"/>
</dbReference>
<organism evidence="2 3">
    <name type="scientific">Potamilus streckersoni</name>
    <dbReference type="NCBI Taxonomy" id="2493646"/>
    <lineage>
        <taxon>Eukaryota</taxon>
        <taxon>Metazoa</taxon>
        <taxon>Spiralia</taxon>
        <taxon>Lophotrochozoa</taxon>
        <taxon>Mollusca</taxon>
        <taxon>Bivalvia</taxon>
        <taxon>Autobranchia</taxon>
        <taxon>Heteroconchia</taxon>
        <taxon>Palaeoheterodonta</taxon>
        <taxon>Unionida</taxon>
        <taxon>Unionoidea</taxon>
        <taxon>Unionidae</taxon>
        <taxon>Ambleminae</taxon>
        <taxon>Lampsilini</taxon>
        <taxon>Potamilus</taxon>
    </lineage>
</organism>
<keyword evidence="3" id="KW-1185">Reference proteome</keyword>
<dbReference type="InterPro" id="IPR000674">
    <property type="entry name" value="Ald_Oxase/Xan_DH_a/b"/>
</dbReference>
<gene>
    <name evidence="2" type="ORF">CHS0354_031894</name>
</gene>
<reference evidence="2" key="1">
    <citation type="journal article" date="2021" name="Genome Biol. Evol.">
        <title>A High-Quality Reference Genome for a Parasitic Bivalve with Doubly Uniparental Inheritance (Bivalvia: Unionida).</title>
        <authorList>
            <person name="Smith C.H."/>
        </authorList>
    </citation>
    <scope>NUCLEOTIDE SEQUENCE</scope>
    <source>
        <strain evidence="2">CHS0354</strain>
    </source>
</reference>
<evidence type="ECO:0000313" key="3">
    <source>
        <dbReference type="Proteomes" id="UP001195483"/>
    </source>
</evidence>
<dbReference type="Pfam" id="PF01315">
    <property type="entry name" value="Ald_Xan_dh_C"/>
    <property type="match status" value="1"/>
</dbReference>
<reference evidence="2" key="2">
    <citation type="journal article" date="2021" name="Genome Biol. Evol.">
        <title>Developing a high-quality reference genome for a parasitic bivalve with doubly uniparental inheritance (Bivalvia: Unionida).</title>
        <authorList>
            <person name="Smith C.H."/>
        </authorList>
    </citation>
    <scope>NUCLEOTIDE SEQUENCE</scope>
    <source>
        <strain evidence="2">CHS0354</strain>
        <tissue evidence="2">Mantle</tissue>
    </source>
</reference>
<dbReference type="Pfam" id="PF03450">
    <property type="entry name" value="CO_deh_flav_C"/>
    <property type="match status" value="1"/>
</dbReference>
<dbReference type="Proteomes" id="UP001195483">
    <property type="component" value="Unassembled WGS sequence"/>
</dbReference>
<accession>A0AAE0RY23</accession>
<dbReference type="InterPro" id="IPR005107">
    <property type="entry name" value="CO_DH_flav_C"/>
</dbReference>
<evidence type="ECO:0000259" key="1">
    <source>
        <dbReference type="SMART" id="SM01008"/>
    </source>
</evidence>
<dbReference type="SMART" id="SM01008">
    <property type="entry name" value="Ald_Xan_dh_C"/>
    <property type="match status" value="1"/>
</dbReference>
<dbReference type="GO" id="GO:0016491">
    <property type="term" value="F:oxidoreductase activity"/>
    <property type="evidence" value="ECO:0007669"/>
    <property type="project" value="InterPro"/>
</dbReference>
<dbReference type="SUPFAM" id="SSF55447">
    <property type="entry name" value="CO dehydrogenase flavoprotein C-terminal domain-like"/>
    <property type="match status" value="1"/>
</dbReference>
<reference evidence="2" key="3">
    <citation type="submission" date="2023-05" db="EMBL/GenBank/DDBJ databases">
        <authorList>
            <person name="Smith C.H."/>
        </authorList>
    </citation>
    <scope>NUCLEOTIDE SEQUENCE</scope>
    <source>
        <strain evidence="2">CHS0354</strain>
        <tissue evidence="2">Mantle</tissue>
    </source>
</reference>
<dbReference type="AlphaFoldDB" id="A0AAE0RY23"/>
<name>A0AAE0RY23_9BIVA</name>
<proteinExistence type="predicted"/>
<dbReference type="PANTHER" id="PTHR45444:SF3">
    <property type="entry name" value="XANTHINE DEHYDROGENASE"/>
    <property type="match status" value="1"/>
</dbReference>
<evidence type="ECO:0000313" key="2">
    <source>
        <dbReference type="EMBL" id="KAK3581554.1"/>
    </source>
</evidence>
<protein>
    <recommendedName>
        <fullName evidence="1">Aldehyde oxidase/xanthine dehydrogenase a/b hammerhead domain-containing protein</fullName>
    </recommendedName>
</protein>
<dbReference type="PANTHER" id="PTHR45444">
    <property type="entry name" value="XANTHINE DEHYDROGENASE"/>
    <property type="match status" value="1"/>
</dbReference>